<dbReference type="EMBL" id="CABFNP030000456">
    <property type="protein sequence ID" value="CAI6018800.1"/>
    <property type="molecule type" value="Genomic_DNA"/>
</dbReference>
<evidence type="ECO:0000313" key="2">
    <source>
        <dbReference type="EMBL" id="CAI6018800.1"/>
    </source>
</evidence>
<name>A0AA35LPX2_9HYPO</name>
<reference evidence="2" key="1">
    <citation type="submission" date="2023-01" db="EMBL/GenBank/DDBJ databases">
        <authorList>
            <person name="Piombo E."/>
        </authorList>
    </citation>
    <scope>NUCLEOTIDE SEQUENCE</scope>
</reference>
<proteinExistence type="predicted"/>
<protein>
    <submittedName>
        <fullName evidence="2">Uncharacterized protein</fullName>
    </submittedName>
</protein>
<gene>
    <name evidence="2" type="ORF">CCHLO57077_00015136</name>
</gene>
<dbReference type="AlphaFoldDB" id="A0AA35LPX2"/>
<evidence type="ECO:0000256" key="1">
    <source>
        <dbReference type="SAM" id="MobiDB-lite"/>
    </source>
</evidence>
<keyword evidence="3" id="KW-1185">Reference proteome</keyword>
<evidence type="ECO:0000313" key="3">
    <source>
        <dbReference type="Proteomes" id="UP001160390"/>
    </source>
</evidence>
<feature type="region of interest" description="Disordered" evidence="1">
    <location>
        <begin position="47"/>
        <end position="66"/>
    </location>
</feature>
<feature type="compositionally biased region" description="Polar residues" evidence="1">
    <location>
        <begin position="261"/>
        <end position="271"/>
    </location>
</feature>
<organism evidence="2 3">
    <name type="scientific">Clonostachys chloroleuca</name>
    <dbReference type="NCBI Taxonomy" id="1926264"/>
    <lineage>
        <taxon>Eukaryota</taxon>
        <taxon>Fungi</taxon>
        <taxon>Dikarya</taxon>
        <taxon>Ascomycota</taxon>
        <taxon>Pezizomycotina</taxon>
        <taxon>Sordariomycetes</taxon>
        <taxon>Hypocreomycetidae</taxon>
        <taxon>Hypocreales</taxon>
        <taxon>Bionectriaceae</taxon>
        <taxon>Clonostachys</taxon>
    </lineage>
</organism>
<accession>A0AA35LPX2</accession>
<feature type="region of interest" description="Disordered" evidence="1">
    <location>
        <begin position="246"/>
        <end position="271"/>
    </location>
</feature>
<comment type="caution">
    <text evidence="2">The sequence shown here is derived from an EMBL/GenBank/DDBJ whole genome shotgun (WGS) entry which is preliminary data.</text>
</comment>
<sequence>MHSLKLVSHARGSVARTNFYQASCRQTYFDKLIPFYPFPETLSNHTVGESKGRYRTRQSLTTDDDNNLKLSPPRDDWCYGGSCEHRRWTESVSITVSNVKILQWALKQLAHRLTTSGQLPPIEFQIQIQKCSDDLGVFASKLIKFEALETDSRARKLWKRLKAVLSEKDLERMTEAVGAYSSSLNLYMVTIWPGQMFSDSNSSLTFQPPWTMPLLLSEANKQETNHKLSLVWDAIQSLAARTEPATTLKPLGARPTEEETPGSSSLPYASPTTYSQTMLRLERQIPAIMLQNEKILDCINRLCGMVNQCEDTSNEETVDSVIEDLQTIIRAVTSQSKDRGSVKELRRVSGLLDSAQTLSINGQAQRSPWPNQAARHEQRLETYEIGNGTLKVRTKRRYLQHHPADGGSIPKRQRSDIGYTTSRLTFLPKVRDGMMFSAIIQQQTSPTGFFSPIPYFQANYIRPRDSLVFQLVEEGRLSELITLLREGKASLRDHDELGRPLLWRAHTSF</sequence>
<dbReference type="Proteomes" id="UP001160390">
    <property type="component" value="Unassembled WGS sequence"/>
</dbReference>